<gene>
    <name evidence="9" type="ORF">PIIN_04043</name>
</gene>
<accession>G4TFM5</accession>
<evidence type="ECO:0000256" key="4">
    <source>
        <dbReference type="ARBA" id="ARBA00022777"/>
    </source>
</evidence>
<dbReference type="Proteomes" id="UP000007148">
    <property type="component" value="Unassembled WGS sequence"/>
</dbReference>
<evidence type="ECO:0000313" key="10">
    <source>
        <dbReference type="Proteomes" id="UP000007148"/>
    </source>
</evidence>
<dbReference type="OrthoDB" id="1728974at2759"/>
<evidence type="ECO:0000259" key="8">
    <source>
        <dbReference type="Pfam" id="PF02782"/>
    </source>
</evidence>
<evidence type="ECO:0000256" key="3">
    <source>
        <dbReference type="ARBA" id="ARBA00022679"/>
    </source>
</evidence>
<dbReference type="InterPro" id="IPR018485">
    <property type="entry name" value="FGGY_C"/>
</dbReference>
<dbReference type="GO" id="GO:0004856">
    <property type="term" value="F:D-xylulokinase activity"/>
    <property type="evidence" value="ECO:0007669"/>
    <property type="project" value="UniProtKB-UniRule"/>
</dbReference>
<dbReference type="InParanoid" id="G4TFM5"/>
<dbReference type="PIRSF" id="PIRSF000538">
    <property type="entry name" value="GlpK"/>
    <property type="match status" value="1"/>
</dbReference>
<sequence length="561" mass="61430">MSDPLFLGFDLSTQQLKAALIDRKGHLVHESAVHFDRDLPQFGTTNGALHGDEPGEVYCPVIVWIEALDVLMSRLSTANVAFDRIVAVSGAAQQHGSVYWDGAAHSLLHSLDPSQALASQLVPEAFSTTKCPIWQDSSTTEECKIIENALGGDQAVADLSGSRAYERFTGAQILKLYRKHPRVYENTSRISLVSSFLASLFLCDIAPIEVSDASGMNLMDIEKHTWSDALLDVCGPNLRSKLGPDPVLGGTSFGAVGAYWVKRWNFHSSCIVAPFTGDNPSTVVSLSSAGDVILSLGTSTTLLIDIPPLHPGHSEAVVMPKRTTTSHLLAHPTSKGSSIAMLCYKNGALAREYVRDHHAQKDWDTFNKLVESTPPGNNGLMGFYFPLFEIIPQNVIGDYFFNNGQPVRAFDDTKVHPRAILESQLLSLKVRIEDIVPGSHGTKEEDVNDEPLKRLLLTGGGSANQVIRQMAADILDLDTYVAKSKEGGSVGGAILALYAWWKLQGAEGDLDDLKRELHMEDFQLVAKPNPETVQVYDGLDHLYRRCEKMVMQLNKHNAKDE</sequence>
<protein>
    <recommendedName>
        <fullName evidence="6">Xylulose kinase</fullName>
        <ecNumber evidence="6">2.7.1.17</ecNumber>
    </recommendedName>
</protein>
<keyword evidence="3 6" id="KW-0808">Transferase</keyword>
<evidence type="ECO:0000256" key="2">
    <source>
        <dbReference type="ARBA" id="ARBA00022629"/>
    </source>
</evidence>
<evidence type="ECO:0000256" key="1">
    <source>
        <dbReference type="ARBA" id="ARBA00009156"/>
    </source>
</evidence>
<evidence type="ECO:0000256" key="5">
    <source>
        <dbReference type="ARBA" id="ARBA00048885"/>
    </source>
</evidence>
<dbReference type="CDD" id="cd07776">
    <property type="entry name" value="ASKHA_NBD_FGGY_SpXK-like"/>
    <property type="match status" value="1"/>
</dbReference>
<dbReference type="PANTHER" id="PTHR10196">
    <property type="entry name" value="SUGAR KINASE"/>
    <property type="match status" value="1"/>
</dbReference>
<dbReference type="STRING" id="1109443.G4TFM5"/>
<name>G4TFM5_SERID</name>
<dbReference type="InterPro" id="IPR043129">
    <property type="entry name" value="ATPase_NBD"/>
</dbReference>
<dbReference type="OMA" id="NSCALGG"/>
<dbReference type="PANTHER" id="PTHR10196:SF57">
    <property type="entry name" value="XYLULOSE KINASE"/>
    <property type="match status" value="1"/>
</dbReference>
<feature type="domain" description="Carbohydrate kinase FGGY C-terminal" evidence="8">
    <location>
        <begin position="294"/>
        <end position="500"/>
    </location>
</feature>
<dbReference type="GO" id="GO:0042732">
    <property type="term" value="P:D-xylose metabolic process"/>
    <property type="evidence" value="ECO:0007669"/>
    <property type="project" value="UniProtKB-UniRule"/>
</dbReference>
<keyword evidence="4 6" id="KW-0418">Kinase</keyword>
<keyword evidence="6" id="KW-0119">Carbohydrate metabolism</keyword>
<dbReference type="EMBL" id="CAFZ01000072">
    <property type="protein sequence ID" value="CCA70103.1"/>
    <property type="molecule type" value="Genomic_DNA"/>
</dbReference>
<dbReference type="HOGENOM" id="CLU_016149_8_0_1"/>
<dbReference type="InterPro" id="IPR000577">
    <property type="entry name" value="Carb_kinase_FGGY"/>
</dbReference>
<dbReference type="Pfam" id="PF02782">
    <property type="entry name" value="FGGY_C"/>
    <property type="match status" value="1"/>
</dbReference>
<dbReference type="SUPFAM" id="SSF53067">
    <property type="entry name" value="Actin-like ATPase domain"/>
    <property type="match status" value="2"/>
</dbReference>
<dbReference type="GO" id="GO:0005524">
    <property type="term" value="F:ATP binding"/>
    <property type="evidence" value="ECO:0007669"/>
    <property type="project" value="UniProtKB-UniRule"/>
</dbReference>
<keyword evidence="10" id="KW-1185">Reference proteome</keyword>
<proteinExistence type="inferred from homology"/>
<comment type="similarity">
    <text evidence="1 6">Belongs to the FGGY kinase family.</text>
</comment>
<evidence type="ECO:0000313" key="9">
    <source>
        <dbReference type="EMBL" id="CCA70103.1"/>
    </source>
</evidence>
<evidence type="ECO:0000256" key="6">
    <source>
        <dbReference type="RuleBase" id="RU367058"/>
    </source>
</evidence>
<dbReference type="eggNOG" id="KOG2531">
    <property type="taxonomic scope" value="Eukaryota"/>
</dbReference>
<evidence type="ECO:0000259" key="7">
    <source>
        <dbReference type="Pfam" id="PF00370"/>
    </source>
</evidence>
<dbReference type="GO" id="GO:0005829">
    <property type="term" value="C:cytosol"/>
    <property type="evidence" value="ECO:0007669"/>
    <property type="project" value="TreeGrafter"/>
</dbReference>
<feature type="domain" description="Carbohydrate kinase FGGY N-terminal" evidence="7">
    <location>
        <begin position="130"/>
        <end position="284"/>
    </location>
</feature>
<dbReference type="Gene3D" id="3.30.420.40">
    <property type="match status" value="2"/>
</dbReference>
<dbReference type="InterPro" id="IPR042024">
    <property type="entry name" value="D-XK_euk"/>
</dbReference>
<keyword evidence="2 6" id="KW-0859">Xylose metabolism</keyword>
<keyword evidence="6" id="KW-0547">Nucleotide-binding</keyword>
<dbReference type="AlphaFoldDB" id="G4TFM5"/>
<dbReference type="Pfam" id="PF00370">
    <property type="entry name" value="FGGY_N"/>
    <property type="match status" value="1"/>
</dbReference>
<comment type="catalytic activity">
    <reaction evidence="5 6">
        <text>D-xylulose + ATP = D-xylulose 5-phosphate + ADP + H(+)</text>
        <dbReference type="Rhea" id="RHEA:10964"/>
        <dbReference type="ChEBI" id="CHEBI:15378"/>
        <dbReference type="ChEBI" id="CHEBI:17140"/>
        <dbReference type="ChEBI" id="CHEBI:30616"/>
        <dbReference type="ChEBI" id="CHEBI:57737"/>
        <dbReference type="ChEBI" id="CHEBI:456216"/>
        <dbReference type="EC" id="2.7.1.17"/>
    </reaction>
</comment>
<comment type="caution">
    <text evidence="9">The sequence shown here is derived from an EMBL/GenBank/DDBJ whole genome shotgun (WGS) entry which is preliminary data.</text>
</comment>
<comment type="function">
    <text evidence="6">Highly specific D-xylulose kinase which participates in the catabolism of xylose. Xylose is a major component of hemicelluloses such as xylan. Most fungi utilize D-xylose via three enzymatic reactions, xylose reductase (XR), xylitol dehydrogenase (XDH), and xylulokinase, to form xylulose 5-phosphate, which enters pentose phosphate pathway.</text>
</comment>
<reference evidence="9 10" key="1">
    <citation type="journal article" date="2011" name="PLoS Pathog.">
        <title>Endophytic Life Strategies Decoded by Genome and Transcriptome Analyses of the Mutualistic Root Symbiont Piriformospora indica.</title>
        <authorList>
            <person name="Zuccaro A."/>
            <person name="Lahrmann U."/>
            <person name="Guldener U."/>
            <person name="Langen G."/>
            <person name="Pfiffi S."/>
            <person name="Biedenkopf D."/>
            <person name="Wong P."/>
            <person name="Samans B."/>
            <person name="Grimm C."/>
            <person name="Basiewicz M."/>
            <person name="Murat C."/>
            <person name="Martin F."/>
            <person name="Kogel K.H."/>
        </authorList>
    </citation>
    <scope>NUCLEOTIDE SEQUENCE [LARGE SCALE GENOMIC DNA]</scope>
    <source>
        <strain evidence="9 10">DSM 11827</strain>
    </source>
</reference>
<dbReference type="InterPro" id="IPR018484">
    <property type="entry name" value="FGGY_N"/>
</dbReference>
<dbReference type="FunCoup" id="G4TFM5">
    <property type="interactions" value="299"/>
</dbReference>
<dbReference type="GO" id="GO:0005997">
    <property type="term" value="P:xylulose metabolic process"/>
    <property type="evidence" value="ECO:0007669"/>
    <property type="project" value="TreeGrafter"/>
</dbReference>
<keyword evidence="6" id="KW-0067">ATP-binding</keyword>
<dbReference type="EC" id="2.7.1.17" evidence="6"/>
<dbReference type="FunFam" id="3.30.420.40:FF:000118">
    <property type="entry name" value="Xylulose kinase 2"/>
    <property type="match status" value="1"/>
</dbReference>
<organism evidence="9 10">
    <name type="scientific">Serendipita indica (strain DSM 11827)</name>
    <name type="common">Root endophyte fungus</name>
    <name type="synonym">Piriformospora indica</name>
    <dbReference type="NCBI Taxonomy" id="1109443"/>
    <lineage>
        <taxon>Eukaryota</taxon>
        <taxon>Fungi</taxon>
        <taxon>Dikarya</taxon>
        <taxon>Basidiomycota</taxon>
        <taxon>Agaricomycotina</taxon>
        <taxon>Agaricomycetes</taxon>
        <taxon>Sebacinales</taxon>
        <taxon>Serendipitaceae</taxon>
        <taxon>Serendipita</taxon>
    </lineage>
</organism>